<dbReference type="Proteomes" id="UP001495147">
    <property type="component" value="Unassembled WGS sequence"/>
</dbReference>
<name>A0ABV0G1D1_9BURK</name>
<evidence type="ECO:0000313" key="3">
    <source>
        <dbReference type="Proteomes" id="UP001495147"/>
    </source>
</evidence>
<keyword evidence="1" id="KW-0732">Signal</keyword>
<proteinExistence type="predicted"/>
<comment type="caution">
    <text evidence="2">The sequence shown here is derived from an EMBL/GenBank/DDBJ whole genome shotgun (WGS) entry which is preliminary data.</text>
</comment>
<sequence length="1121" mass="111732">MKPSLRLPLITAACLIALSPRPSIATDHRWQFIGGCRAADWFGLPSGSNSQGMPTCWAITDGSITGLAAPTLTDNAYIQLSTATAETLVSFAQPQRASSSSGFASLLSMAGSTSFAAGLDMARGSLHVTTLTLGTVQIGLGTSTTRLGRIAQSGGELQVIGTATVLGGSWDLSAGTAYAGTLKLQSTAAASSFKQTGGTLNAGSLELSSLAGQTASFVQTAGTAQINQLEVGSTNTNLGTPAASFVSLSGAGSLLNGTGSFIIGSAGSGALTVQGGARWNSAGGVVGALADGQVTVTGVGSLTSASGAISVGMPGGTGRIVLDQGARLQGTSLSLNNAPALYGGAMGAALDMGGSNTTASFTGAVLVGDVGRGRLSVHDGATLTSQSGDVGANALYRGNVDLSGGASWVVSSSLALGSRGVSSVTVDSGALLKANTLSMGTEGGARGVLSVSGYGSRLRTAGDTSIGGTGWATVSLLNGASAELGATQLGFGLSDGENSIELHGASQLTVNGNLVLGLMSNGVVRADGGSQIQVNGDAKLAYSGLGNGRVLLSGAGTRWSQTGLLSVGLLGMGNFTANQGAQVQIGQNLNIGKSGGSGALLLDGPGTSLTGKWASVGEQGEGALTVLGGATALFDGSLSFGSGAQGRGSLNLGGTGSSVTANGSLVLGSGGTGALYLGEGGQLQTGTAQIGTAATGHGHAEVWSPGTRWGINGDLRVGFAQPGELSITDGALVEVSGTTRKENPLGSLLLQNATLRSGAVALGQPGQLDWRSGTLHVTGAGGVALDGAQLPFVLQLEAGRTLKVDQALQLGAGSALLMAPGGTLQAGSVTLDGGFISALGAGAPALSMSQIDNLSGRGLVNAAVHGGQGYNTWIRAAGGSLTLGQLARSDAIAYQGVLDTQDQTVLLLDTDLAELGVSTLVRDGGRLASVNGATITAGEELRSYGNASVQGRFVNNGLVVAETGRISFVDAVSGAGDFMGDVHFEAGYSPGNSPASVHFHGGNLYFDRNSQLDLEVGPASDQLLDIGLLHFEGRLRLIFQPGFKLAPGQSLQLLQFANFEGNLDPARIDVLGYDAGLLDLQQLTQHGLLATPAVPEPSSWLMGLVGGLAMVLRLRRRRPER</sequence>
<evidence type="ECO:0000313" key="2">
    <source>
        <dbReference type="EMBL" id="MEO3691543.1"/>
    </source>
</evidence>
<evidence type="ECO:0000256" key="1">
    <source>
        <dbReference type="SAM" id="SignalP"/>
    </source>
</evidence>
<feature type="chain" id="PRO_5046474414" description="PEP-CTERM sorting domain-containing protein" evidence="1">
    <location>
        <begin position="26"/>
        <end position="1121"/>
    </location>
</feature>
<accession>A0ABV0G1D1</accession>
<protein>
    <recommendedName>
        <fullName evidence="4">PEP-CTERM sorting domain-containing protein</fullName>
    </recommendedName>
</protein>
<organism evidence="2 3">
    <name type="scientific">Roseateles paludis</name>
    <dbReference type="NCBI Taxonomy" id="3145238"/>
    <lineage>
        <taxon>Bacteria</taxon>
        <taxon>Pseudomonadati</taxon>
        <taxon>Pseudomonadota</taxon>
        <taxon>Betaproteobacteria</taxon>
        <taxon>Burkholderiales</taxon>
        <taxon>Sphaerotilaceae</taxon>
        <taxon>Roseateles</taxon>
    </lineage>
</organism>
<feature type="signal peptide" evidence="1">
    <location>
        <begin position="1"/>
        <end position="25"/>
    </location>
</feature>
<reference evidence="2 3" key="1">
    <citation type="submission" date="2024-05" db="EMBL/GenBank/DDBJ databases">
        <title>Roseateles sp. DJS-2-20 16S ribosomal RNA gene Genome sequencing and assembly.</title>
        <authorList>
            <person name="Woo H."/>
        </authorList>
    </citation>
    <scope>NUCLEOTIDE SEQUENCE [LARGE SCALE GENOMIC DNA]</scope>
    <source>
        <strain evidence="2 3">DJS-2-20</strain>
    </source>
</reference>
<evidence type="ECO:0008006" key="4">
    <source>
        <dbReference type="Google" id="ProtNLM"/>
    </source>
</evidence>
<dbReference type="RefSeq" id="WP_347704362.1">
    <property type="nucleotide sequence ID" value="NZ_JBDPZD010000002.1"/>
</dbReference>
<gene>
    <name evidence="2" type="ORF">ABDJ85_08695</name>
</gene>
<keyword evidence="3" id="KW-1185">Reference proteome</keyword>
<dbReference type="NCBIfam" id="TIGR04393">
    <property type="entry name" value="rpt_T5SS_PEPC"/>
    <property type="match status" value="1"/>
</dbReference>
<dbReference type="EMBL" id="JBDPZD010000002">
    <property type="protein sequence ID" value="MEO3691543.1"/>
    <property type="molecule type" value="Genomic_DNA"/>
</dbReference>
<dbReference type="InterPro" id="IPR030895">
    <property type="entry name" value="T5SS_PEPC_rpt"/>
</dbReference>